<evidence type="ECO:0008006" key="3">
    <source>
        <dbReference type="Google" id="ProtNLM"/>
    </source>
</evidence>
<comment type="caution">
    <text evidence="1">The sequence shown here is derived from an EMBL/GenBank/DDBJ whole genome shotgun (WGS) entry which is preliminary data.</text>
</comment>
<dbReference type="STRING" id="485913.Krac_9561"/>
<keyword evidence="2" id="KW-1185">Reference proteome</keyword>
<evidence type="ECO:0000313" key="2">
    <source>
        <dbReference type="Proteomes" id="UP000004508"/>
    </source>
</evidence>
<organism evidence="1 2">
    <name type="scientific">Ktedonobacter racemifer DSM 44963</name>
    <dbReference type="NCBI Taxonomy" id="485913"/>
    <lineage>
        <taxon>Bacteria</taxon>
        <taxon>Bacillati</taxon>
        <taxon>Chloroflexota</taxon>
        <taxon>Ktedonobacteria</taxon>
        <taxon>Ktedonobacterales</taxon>
        <taxon>Ktedonobacteraceae</taxon>
        <taxon>Ktedonobacter</taxon>
    </lineage>
</organism>
<dbReference type="AlphaFoldDB" id="D6TCP1"/>
<dbReference type="OrthoDB" id="9966314at2"/>
<sequence length="78" mass="9229">MSHEHFAKGKRIRVTNYGPFRGMKGTIVRVNIIDGEEDDPFFGFYLIALDSLREPMWFEHNEIEFIDVPFFVEENFVS</sequence>
<accession>D6TCP1</accession>
<name>D6TCP1_KTERA</name>
<proteinExistence type="predicted"/>
<dbReference type="Proteomes" id="UP000004508">
    <property type="component" value="Unassembled WGS sequence"/>
</dbReference>
<dbReference type="InParanoid" id="D6TCP1"/>
<reference evidence="1 2" key="1">
    <citation type="journal article" date="2011" name="Stand. Genomic Sci.">
        <title>Non-contiguous finished genome sequence and contextual data of the filamentous soil bacterium Ktedonobacter racemifer type strain (SOSP1-21).</title>
        <authorList>
            <person name="Chang Y.J."/>
            <person name="Land M."/>
            <person name="Hauser L."/>
            <person name="Chertkov O."/>
            <person name="Del Rio T.G."/>
            <person name="Nolan M."/>
            <person name="Copeland A."/>
            <person name="Tice H."/>
            <person name="Cheng J.F."/>
            <person name="Lucas S."/>
            <person name="Han C."/>
            <person name="Goodwin L."/>
            <person name="Pitluck S."/>
            <person name="Ivanova N."/>
            <person name="Ovchinikova G."/>
            <person name="Pati A."/>
            <person name="Chen A."/>
            <person name="Palaniappan K."/>
            <person name="Mavromatis K."/>
            <person name="Liolios K."/>
            <person name="Brettin T."/>
            <person name="Fiebig A."/>
            <person name="Rohde M."/>
            <person name="Abt B."/>
            <person name="Goker M."/>
            <person name="Detter J.C."/>
            <person name="Woyke T."/>
            <person name="Bristow J."/>
            <person name="Eisen J.A."/>
            <person name="Markowitz V."/>
            <person name="Hugenholtz P."/>
            <person name="Kyrpides N.C."/>
            <person name="Klenk H.P."/>
            <person name="Lapidus A."/>
        </authorList>
    </citation>
    <scope>NUCLEOTIDE SEQUENCE [LARGE SCALE GENOMIC DNA]</scope>
    <source>
        <strain evidence="2">DSM 44963</strain>
    </source>
</reference>
<protein>
    <recommendedName>
        <fullName evidence="3">KOW domain protein</fullName>
    </recommendedName>
</protein>
<evidence type="ECO:0000313" key="1">
    <source>
        <dbReference type="EMBL" id="EFH88155.1"/>
    </source>
</evidence>
<gene>
    <name evidence="1" type="ORF">Krac_9561</name>
</gene>
<dbReference type="EMBL" id="ADVG01000001">
    <property type="protein sequence ID" value="EFH88155.1"/>
    <property type="molecule type" value="Genomic_DNA"/>
</dbReference>
<dbReference type="RefSeq" id="WP_007903958.1">
    <property type="nucleotide sequence ID" value="NZ_ADVG01000001.1"/>
</dbReference>